<organism evidence="4 5">
    <name type="scientific">Thalassiosira oceanica</name>
    <name type="common">Marine diatom</name>
    <dbReference type="NCBI Taxonomy" id="159749"/>
    <lineage>
        <taxon>Eukaryota</taxon>
        <taxon>Sar</taxon>
        <taxon>Stramenopiles</taxon>
        <taxon>Ochrophyta</taxon>
        <taxon>Bacillariophyta</taxon>
        <taxon>Coscinodiscophyceae</taxon>
        <taxon>Thalassiosirophycidae</taxon>
        <taxon>Thalassiosirales</taxon>
        <taxon>Thalassiosiraceae</taxon>
        <taxon>Thalassiosira</taxon>
    </lineage>
</organism>
<dbReference type="InterPro" id="IPR028994">
    <property type="entry name" value="Integrin_alpha_N"/>
</dbReference>
<feature type="compositionally biased region" description="Polar residues" evidence="2">
    <location>
        <begin position="389"/>
        <end position="407"/>
    </location>
</feature>
<dbReference type="AlphaFoldDB" id="K0R2R7"/>
<dbReference type="SUPFAM" id="SSF69318">
    <property type="entry name" value="Integrin alpha N-terminal domain"/>
    <property type="match status" value="1"/>
</dbReference>
<name>K0R2R7_THAOC</name>
<keyword evidence="1 3" id="KW-0732">Signal</keyword>
<evidence type="ECO:0000313" key="5">
    <source>
        <dbReference type="Proteomes" id="UP000266841"/>
    </source>
</evidence>
<keyword evidence="5" id="KW-1185">Reference proteome</keyword>
<feature type="region of interest" description="Disordered" evidence="2">
    <location>
        <begin position="371"/>
        <end position="417"/>
    </location>
</feature>
<dbReference type="Pfam" id="PF13517">
    <property type="entry name" value="FG-GAP_3"/>
    <property type="match status" value="2"/>
</dbReference>
<evidence type="ECO:0000256" key="3">
    <source>
        <dbReference type="SAM" id="SignalP"/>
    </source>
</evidence>
<evidence type="ECO:0000256" key="2">
    <source>
        <dbReference type="SAM" id="MobiDB-lite"/>
    </source>
</evidence>
<evidence type="ECO:0000256" key="1">
    <source>
        <dbReference type="ARBA" id="ARBA00022729"/>
    </source>
</evidence>
<feature type="chain" id="PRO_5003835959" evidence="3">
    <location>
        <begin position="22"/>
        <end position="747"/>
    </location>
</feature>
<dbReference type="PANTHER" id="PTHR44103">
    <property type="entry name" value="PROPROTEIN CONVERTASE P"/>
    <property type="match status" value="1"/>
</dbReference>
<dbReference type="PANTHER" id="PTHR44103:SF1">
    <property type="entry name" value="PROPROTEIN CONVERTASE P"/>
    <property type="match status" value="1"/>
</dbReference>
<protein>
    <submittedName>
        <fullName evidence="4">Uncharacterized protein</fullName>
    </submittedName>
</protein>
<proteinExistence type="predicted"/>
<accession>K0R2R7</accession>
<dbReference type="OrthoDB" id="10022113at2759"/>
<reference evidence="4 5" key="1">
    <citation type="journal article" date="2012" name="Genome Biol.">
        <title>Genome and low-iron response of an oceanic diatom adapted to chronic iron limitation.</title>
        <authorList>
            <person name="Lommer M."/>
            <person name="Specht M."/>
            <person name="Roy A.S."/>
            <person name="Kraemer L."/>
            <person name="Andreson R."/>
            <person name="Gutowska M.A."/>
            <person name="Wolf J."/>
            <person name="Bergner S.V."/>
            <person name="Schilhabel M.B."/>
            <person name="Klostermeier U.C."/>
            <person name="Beiko R.G."/>
            <person name="Rosenstiel P."/>
            <person name="Hippler M."/>
            <person name="Laroche J."/>
        </authorList>
    </citation>
    <scope>NUCLEOTIDE SEQUENCE [LARGE SCALE GENOMIC DNA]</scope>
    <source>
        <strain evidence="4 5">CCMP1005</strain>
    </source>
</reference>
<comment type="caution">
    <text evidence="4">The sequence shown here is derived from an EMBL/GenBank/DDBJ whole genome shotgun (WGS) entry which is preliminary data.</text>
</comment>
<dbReference type="EMBL" id="AGNL01048446">
    <property type="protein sequence ID" value="EJK45529.1"/>
    <property type="molecule type" value="Genomic_DNA"/>
</dbReference>
<dbReference type="InterPro" id="IPR013517">
    <property type="entry name" value="FG-GAP"/>
</dbReference>
<sequence length="747" mass="78945">MRISFPRALVLLSSIMPVTSSSGNLKIVAARGGSSSGADAIFDIDTSGTFSYTSNYFDYYDNGNALLQFNTRAVSVGDVNNDGHEDIIRCIGGNAGSYNNPSTRPAGIIVLNDGQDDFFTMPPLSSGEDLVPCQLCLPLSLSLSYNTCPLVIEIPQPSDGVKNFGGACLVADLNNDGYGDLIFASGYSSATGVYVWMNSAVGAGAAPSFADPVRIAASGGMQVYFDLGIADLNGDTFLDIVIPNNGGIPKIFINDQAGGFPSGVELGQKISASSCSVGDINNDGHVEGGLADLNGDGWLDVITLNENPTNPLGRPDWFFLNDGTGQFPSTPIEIPNNLSGDFQLAFGDVDQDGDIDMIRSSSSRMCCHHRLPQVPQKAPPPAQRPSLAPTKTPTDSPSLAPTGSPTKGSDAVGGSSTTTSVITMSMEAEFSAQYTSTRQRRGLTPVNNASFIGGVTNALKNVICPGILAIDDTTCAIEDVVVNDTGSAYEVNYKIVSTIVCNDQACSNAQSLTDAVSAAAQSTLNDALLDGSLDASLQSNVPNQLFDVDPNSSSISQPVTQISATVISSAADSLYFPDWTKASGGCKTGGGQPMYMNLAPSIWMFATRNGCCSRYFSWMQNECEGTSGAAPSGLWYPDWEGSDDTCKNDGNEPEYMALNPDSWMHLSKELCCKTNFGWMLNECLGSSASATNKWYMVWDGFKCKKDCVVGTGPSCGGRAESWDELFDTQLACCTKKASWNPTDCLVD</sequence>
<gene>
    <name evidence="4" type="ORF">THAOC_35854</name>
</gene>
<dbReference type="Proteomes" id="UP000266841">
    <property type="component" value="Unassembled WGS sequence"/>
</dbReference>
<feature type="signal peptide" evidence="3">
    <location>
        <begin position="1"/>
        <end position="21"/>
    </location>
</feature>
<evidence type="ECO:0000313" key="4">
    <source>
        <dbReference type="EMBL" id="EJK45529.1"/>
    </source>
</evidence>
<dbReference type="Gene3D" id="2.130.10.130">
    <property type="entry name" value="Integrin alpha, N-terminal"/>
    <property type="match status" value="1"/>
</dbReference>